<sequence length="232" mass="24875">MAFALEHFPTFPHPPGGMQEVSEVERYLTSLHRSMQEFFSLLPRDIKGGISVVDLDDLANTTLSDPNADRIVFWDDGAGVYTWLVANSFLTISGTNLNVDYVDEDNMVSNSATLLPTQQSVKAYVDNQLGAINDEQFVVMALTSDLANERVLTAGTGIGLADGGAGSTATVSLSYLGLESLTAPGADRIFFWDHGELASKWLAPDGTSLEISGTTLQVVAAGIDDTHIDWGT</sequence>
<organism evidence="1">
    <name type="scientific">marine sediment metagenome</name>
    <dbReference type="NCBI Taxonomy" id="412755"/>
    <lineage>
        <taxon>unclassified sequences</taxon>
        <taxon>metagenomes</taxon>
        <taxon>ecological metagenomes</taxon>
    </lineage>
</organism>
<feature type="non-terminal residue" evidence="1">
    <location>
        <position position="232"/>
    </location>
</feature>
<comment type="caution">
    <text evidence="1">The sequence shown here is derived from an EMBL/GenBank/DDBJ whole genome shotgun (WGS) entry which is preliminary data.</text>
</comment>
<dbReference type="AlphaFoldDB" id="X0TIS5"/>
<proteinExistence type="predicted"/>
<reference evidence="1" key="1">
    <citation type="journal article" date="2014" name="Front. Microbiol.">
        <title>High frequency of phylogenetically diverse reductive dehalogenase-homologous genes in deep subseafloor sedimentary metagenomes.</title>
        <authorList>
            <person name="Kawai M."/>
            <person name="Futagami T."/>
            <person name="Toyoda A."/>
            <person name="Takaki Y."/>
            <person name="Nishi S."/>
            <person name="Hori S."/>
            <person name="Arai W."/>
            <person name="Tsubouchi T."/>
            <person name="Morono Y."/>
            <person name="Uchiyama I."/>
            <person name="Ito T."/>
            <person name="Fujiyama A."/>
            <person name="Inagaki F."/>
            <person name="Takami H."/>
        </authorList>
    </citation>
    <scope>NUCLEOTIDE SEQUENCE</scope>
    <source>
        <strain evidence="1">Expedition CK06-06</strain>
    </source>
</reference>
<accession>X0TIS5</accession>
<dbReference type="EMBL" id="BARS01017003">
    <property type="protein sequence ID" value="GAF93144.1"/>
    <property type="molecule type" value="Genomic_DNA"/>
</dbReference>
<gene>
    <name evidence="1" type="ORF">S01H1_27873</name>
</gene>
<protein>
    <submittedName>
        <fullName evidence="1">Uncharacterized protein</fullName>
    </submittedName>
</protein>
<name>X0TIS5_9ZZZZ</name>
<evidence type="ECO:0000313" key="1">
    <source>
        <dbReference type="EMBL" id="GAF93144.1"/>
    </source>
</evidence>